<evidence type="ECO:0000259" key="1">
    <source>
        <dbReference type="Pfam" id="PF14771"/>
    </source>
</evidence>
<evidence type="ECO:0000313" key="2">
    <source>
        <dbReference type="EMBL" id="PKR82312.1"/>
    </source>
</evidence>
<feature type="domain" description="DUF4476" evidence="1">
    <location>
        <begin position="189"/>
        <end position="271"/>
    </location>
</feature>
<gene>
    <name evidence="2" type="ORF">CW751_02980</name>
</gene>
<evidence type="ECO:0000313" key="3">
    <source>
        <dbReference type="Proteomes" id="UP000236654"/>
    </source>
</evidence>
<protein>
    <recommendedName>
        <fullName evidence="1">DUF4476 domain-containing protein</fullName>
    </recommendedName>
</protein>
<dbReference type="Pfam" id="PF14771">
    <property type="entry name" value="DUF4476"/>
    <property type="match status" value="1"/>
</dbReference>
<sequence length="274" mass="31435">MRNILTGLFVILIFGLNGQYNTSTSELVIVDQTNTQFYLVIDGVVQNRMPSSNLKIMGVPATYHKIKLMYATSSGMLLSENVNLLPNKRYTAHVNWQNGLKKIQWVNVSNSQHGGLGLHFEVIEYVSPYNQPCFLCTTPTTPGFHYHQDGSKHPNFGGQHGGFPGNQQPPNVNFPHQGNNCYQPISTIQPIIDELEEMNFSDEQLKYAKEALRNKCVTSDQSYKIVEIFTFDDDRMEIAKFCYDRMTDKIYANKLLKLFKFSESRDEMRTYFTQ</sequence>
<comment type="caution">
    <text evidence="2">The sequence shown here is derived from an EMBL/GenBank/DDBJ whole genome shotgun (WGS) entry which is preliminary data.</text>
</comment>
<name>A0A2I0R6V3_9FLAO</name>
<reference evidence="2 3" key="1">
    <citation type="submission" date="2017-12" db="EMBL/GenBank/DDBJ databases">
        <title>The draft genome sequence of Brumimicrobium saltpan LHR20.</title>
        <authorList>
            <person name="Do Z.-J."/>
            <person name="Luo H.-R."/>
        </authorList>
    </citation>
    <scope>NUCLEOTIDE SEQUENCE [LARGE SCALE GENOMIC DNA]</scope>
    <source>
        <strain evidence="2 3">LHR20</strain>
    </source>
</reference>
<dbReference type="RefSeq" id="WP_101333496.1">
    <property type="nucleotide sequence ID" value="NZ_PJNI01000001.1"/>
</dbReference>
<dbReference type="EMBL" id="PJNI01000001">
    <property type="protein sequence ID" value="PKR82312.1"/>
    <property type="molecule type" value="Genomic_DNA"/>
</dbReference>
<proteinExistence type="predicted"/>
<organism evidence="2 3">
    <name type="scientific">Brumimicrobium salinarum</name>
    <dbReference type="NCBI Taxonomy" id="2058658"/>
    <lineage>
        <taxon>Bacteria</taxon>
        <taxon>Pseudomonadati</taxon>
        <taxon>Bacteroidota</taxon>
        <taxon>Flavobacteriia</taxon>
        <taxon>Flavobacteriales</taxon>
        <taxon>Crocinitomicaceae</taxon>
        <taxon>Brumimicrobium</taxon>
    </lineage>
</organism>
<keyword evidence="3" id="KW-1185">Reference proteome</keyword>
<dbReference type="OrthoDB" id="1033069at2"/>
<dbReference type="Proteomes" id="UP000236654">
    <property type="component" value="Unassembled WGS sequence"/>
</dbReference>
<dbReference type="AlphaFoldDB" id="A0A2I0R6V3"/>
<accession>A0A2I0R6V3</accession>
<dbReference type="InterPro" id="IPR028011">
    <property type="entry name" value="DUF4476"/>
</dbReference>